<gene>
    <name evidence="5" type="ORF">PVAG01_07133</name>
</gene>
<comment type="caution">
    <text evidence="5">The sequence shown here is derived from an EMBL/GenBank/DDBJ whole genome shotgun (WGS) entry which is preliminary data.</text>
</comment>
<dbReference type="Proteomes" id="UP001629113">
    <property type="component" value="Unassembled WGS sequence"/>
</dbReference>
<feature type="signal peptide" evidence="3">
    <location>
        <begin position="1"/>
        <end position="18"/>
    </location>
</feature>
<keyword evidence="5" id="KW-0378">Hydrolase</keyword>
<name>A0ABR4PBJ5_9HELO</name>
<keyword evidence="5" id="KW-0121">Carboxypeptidase</keyword>
<feature type="active site" description="Proton donor/acceptor" evidence="2">
    <location>
        <position position="315"/>
    </location>
</feature>
<protein>
    <submittedName>
        <fullName evidence="5">Carboxypeptidase</fullName>
    </submittedName>
</protein>
<feature type="domain" description="Peptidase M14" evidence="4">
    <location>
        <begin position="69"/>
        <end position="344"/>
    </location>
</feature>
<dbReference type="EMBL" id="JBFCZG010000006">
    <property type="protein sequence ID" value="KAL3420688.1"/>
    <property type="molecule type" value="Genomic_DNA"/>
</dbReference>
<dbReference type="PROSITE" id="PS52035">
    <property type="entry name" value="PEPTIDASE_M14"/>
    <property type="match status" value="1"/>
</dbReference>
<organism evidence="5 6">
    <name type="scientific">Phlyctema vagabunda</name>
    <dbReference type="NCBI Taxonomy" id="108571"/>
    <lineage>
        <taxon>Eukaryota</taxon>
        <taxon>Fungi</taxon>
        <taxon>Dikarya</taxon>
        <taxon>Ascomycota</taxon>
        <taxon>Pezizomycotina</taxon>
        <taxon>Leotiomycetes</taxon>
        <taxon>Helotiales</taxon>
        <taxon>Dermateaceae</taxon>
        <taxon>Phlyctema</taxon>
    </lineage>
</organism>
<evidence type="ECO:0000313" key="5">
    <source>
        <dbReference type="EMBL" id="KAL3420688.1"/>
    </source>
</evidence>
<dbReference type="Gene3D" id="3.40.630.10">
    <property type="entry name" value="Zn peptidases"/>
    <property type="match status" value="1"/>
</dbReference>
<dbReference type="SUPFAM" id="SSF53187">
    <property type="entry name" value="Zn-dependent exopeptidases"/>
    <property type="match status" value="1"/>
</dbReference>
<keyword evidence="5" id="KW-0645">Protease</keyword>
<evidence type="ECO:0000256" key="1">
    <source>
        <dbReference type="ARBA" id="ARBA00005988"/>
    </source>
</evidence>
<sequence length="533" mass="58036">MLLSWLILGLNINVLVQAQGTRYGGNRAVTSLDNALVSANFPDVNVTIYSPAFLGPGLIPAGFSNGTSGPTDDAVLASFIQDIAQTNDWASYHGSEIFSEEGRAIPYLFLSKANTNGSSSKLRIWVQGAAHGNEPASDAAVLALLGRMNVAQKWTSSLLDLIDIIVLPRYNPDGVSTFQRTLATNFDPNRDHLKLVRQQTRDIKKRFSSFAPHIVVDMHEFTATAVGSGLLQATDTQVSAAKNLNIHSAIRNLSEELFTPEIFKNLASAGFRGGPYKTSSSSRSPGRLAFEEAGTDGKIGRNAMGLSQSITFLVETRGIRIANQHFRRRVASGLNVLETILQTAADNHEVVYNTIETAITEFAQSTEDIIVTDYTELSERVFEMISASNGTRYNVSFPWASATPAFANLTRARPSAYIIPPAWADIAALLEVQGLEVSKLSTRYTGYIQALEIASSSLASSYYEGAILNTVTTKSIDKYFVDLPEGSFYVSTAQKNIGIAFNVLEPENIDSFVSFGIIPQEEGDIYPIFRVNE</sequence>
<dbReference type="InterPro" id="IPR000834">
    <property type="entry name" value="Peptidase_M14"/>
</dbReference>
<evidence type="ECO:0000256" key="3">
    <source>
        <dbReference type="SAM" id="SignalP"/>
    </source>
</evidence>
<proteinExistence type="inferred from homology"/>
<accession>A0ABR4PBJ5</accession>
<keyword evidence="6" id="KW-1185">Reference proteome</keyword>
<evidence type="ECO:0000313" key="6">
    <source>
        <dbReference type="Proteomes" id="UP001629113"/>
    </source>
</evidence>
<keyword evidence="3" id="KW-0732">Signal</keyword>
<dbReference type="GO" id="GO:0004180">
    <property type="term" value="F:carboxypeptidase activity"/>
    <property type="evidence" value="ECO:0007669"/>
    <property type="project" value="UniProtKB-KW"/>
</dbReference>
<dbReference type="CDD" id="cd06242">
    <property type="entry name" value="M14-like"/>
    <property type="match status" value="1"/>
</dbReference>
<evidence type="ECO:0000259" key="4">
    <source>
        <dbReference type="PROSITE" id="PS52035"/>
    </source>
</evidence>
<reference evidence="5 6" key="1">
    <citation type="submission" date="2024-06" db="EMBL/GenBank/DDBJ databases">
        <title>Complete genome of Phlyctema vagabunda strain 19-DSS-EL-015.</title>
        <authorList>
            <person name="Fiorenzani C."/>
        </authorList>
    </citation>
    <scope>NUCLEOTIDE SEQUENCE [LARGE SCALE GENOMIC DNA]</scope>
    <source>
        <strain evidence="5 6">19-DSS-EL-015</strain>
    </source>
</reference>
<feature type="chain" id="PRO_5046579487" evidence="3">
    <location>
        <begin position="19"/>
        <end position="533"/>
    </location>
</feature>
<dbReference type="Pfam" id="PF00246">
    <property type="entry name" value="Peptidase_M14"/>
    <property type="match status" value="1"/>
</dbReference>
<comment type="similarity">
    <text evidence="1 2">Belongs to the peptidase M14 family.</text>
</comment>
<evidence type="ECO:0000256" key="2">
    <source>
        <dbReference type="PROSITE-ProRule" id="PRU01379"/>
    </source>
</evidence>